<dbReference type="EMBL" id="AYER01000003">
    <property type="protein sequence ID" value="ESK40531.1"/>
    <property type="molecule type" value="Genomic_DNA"/>
</dbReference>
<comment type="caution">
    <text evidence="1">The sequence shown here is derived from an EMBL/GenBank/DDBJ whole genome shotgun (WGS) entry which is preliminary data.</text>
</comment>
<dbReference type="OrthoDB" id="7019010at2"/>
<dbReference type="PATRIC" id="fig|1392540.3.peg.954"/>
<keyword evidence="2" id="KW-1185">Reference proteome</keyword>
<sequence length="59" mass="7025">MQYFDENYMQTNTQNLNDSQTVQNHCYMVNEQGKEVQITTTMVQDMCIELLKQCRTVKN</sequence>
<dbReference type="Proteomes" id="UP000023785">
    <property type="component" value="Unassembled WGS sequence"/>
</dbReference>
<dbReference type="HOGENOM" id="CLU_2949615_0_0_6"/>
<accession>V2TR61</accession>
<dbReference type="AlphaFoldDB" id="V2TR61"/>
<dbReference type="NCBIfam" id="NF045613">
    <property type="entry name" value="PA1571_fam"/>
    <property type="match status" value="1"/>
</dbReference>
<evidence type="ECO:0000313" key="2">
    <source>
        <dbReference type="Proteomes" id="UP000023785"/>
    </source>
</evidence>
<dbReference type="InterPro" id="IPR054635">
    <property type="entry name" value="PA1571-like"/>
</dbReference>
<gene>
    <name evidence="1" type="ORF">P256_00985</name>
</gene>
<dbReference type="RefSeq" id="WP_023272564.1">
    <property type="nucleotide sequence ID" value="NZ_KI530712.1"/>
</dbReference>
<evidence type="ECO:0000313" key="1">
    <source>
        <dbReference type="EMBL" id="ESK40531.1"/>
    </source>
</evidence>
<dbReference type="STRING" id="1392540.P256_00985"/>
<reference evidence="1 2" key="1">
    <citation type="submission" date="2013-10" db="EMBL/GenBank/DDBJ databases">
        <title>The Genome Sequence of Acinetobacter nectaris CIP 110549.</title>
        <authorList>
            <consortium name="The Broad Institute Genomics Platform"/>
            <consortium name="The Broad Institute Genome Sequencing Center for Infectious Disease"/>
            <person name="Cerqueira G."/>
            <person name="Feldgarden M."/>
            <person name="Courvalin P."/>
            <person name="Grillot-Courvalin C."/>
            <person name="Clermont D."/>
            <person name="Rocha E."/>
            <person name="Yoon E.-J."/>
            <person name="Nemec A."/>
            <person name="Young S.K."/>
            <person name="Zeng Q."/>
            <person name="Gargeya S."/>
            <person name="Fitzgerald M."/>
            <person name="Abouelleil A."/>
            <person name="Alvarado L."/>
            <person name="Berlin A.M."/>
            <person name="Chapman S.B."/>
            <person name="Gainer-Dewar J."/>
            <person name="Goldberg J."/>
            <person name="Gnerre S."/>
            <person name="Griggs A."/>
            <person name="Gujja S."/>
            <person name="Hansen M."/>
            <person name="Howarth C."/>
            <person name="Imamovic A."/>
            <person name="Ireland A."/>
            <person name="Larimer J."/>
            <person name="McCowan C."/>
            <person name="Murphy C."/>
            <person name="Pearson M."/>
            <person name="Poon T.W."/>
            <person name="Priest M."/>
            <person name="Roberts A."/>
            <person name="Saif S."/>
            <person name="Shea T."/>
            <person name="Sykes S."/>
            <person name="Wortman J."/>
            <person name="Nusbaum C."/>
            <person name="Birren B."/>
        </authorList>
    </citation>
    <scope>NUCLEOTIDE SEQUENCE [LARGE SCALE GENOMIC DNA]</scope>
    <source>
        <strain evidence="1 2">CIP 110549</strain>
    </source>
</reference>
<name>V2TR61_9GAMM</name>
<protein>
    <submittedName>
        <fullName evidence="1">Uncharacterized protein</fullName>
    </submittedName>
</protein>
<organism evidence="1 2">
    <name type="scientific">Acinetobacter nectaris CIP 110549</name>
    <dbReference type="NCBI Taxonomy" id="1392540"/>
    <lineage>
        <taxon>Bacteria</taxon>
        <taxon>Pseudomonadati</taxon>
        <taxon>Pseudomonadota</taxon>
        <taxon>Gammaproteobacteria</taxon>
        <taxon>Moraxellales</taxon>
        <taxon>Moraxellaceae</taxon>
        <taxon>Acinetobacter</taxon>
    </lineage>
</organism>
<proteinExistence type="predicted"/>